<keyword evidence="3" id="KW-1185">Reference proteome</keyword>
<dbReference type="PANTHER" id="PTHR36195">
    <property type="entry name" value="DOMAIN PROTEIN, PUTATIVE (AFU_ORTHOLOGUE AFUA_5G01990)-RELATED-RELATED"/>
    <property type="match status" value="1"/>
</dbReference>
<keyword evidence="1" id="KW-0732">Signal</keyword>
<protein>
    <submittedName>
        <fullName evidence="2">Uncharacterized protein</fullName>
    </submittedName>
</protein>
<comment type="caution">
    <text evidence="2">The sequence shown here is derived from an EMBL/GenBank/DDBJ whole genome shotgun (WGS) entry which is preliminary data.</text>
</comment>
<dbReference type="OrthoDB" id="3682664at2759"/>
<dbReference type="InterPro" id="IPR006771">
    <property type="entry name" value="CetA-like"/>
</dbReference>
<name>A0A9W8XWM9_9PLEO</name>
<organism evidence="2 3">
    <name type="scientific">Didymosphaeria variabile</name>
    <dbReference type="NCBI Taxonomy" id="1932322"/>
    <lineage>
        <taxon>Eukaryota</taxon>
        <taxon>Fungi</taxon>
        <taxon>Dikarya</taxon>
        <taxon>Ascomycota</taxon>
        <taxon>Pezizomycotina</taxon>
        <taxon>Dothideomycetes</taxon>
        <taxon>Pleosporomycetidae</taxon>
        <taxon>Pleosporales</taxon>
        <taxon>Massarineae</taxon>
        <taxon>Didymosphaeriaceae</taxon>
        <taxon>Didymosphaeria</taxon>
    </lineage>
</organism>
<feature type="signal peptide" evidence="1">
    <location>
        <begin position="1"/>
        <end position="17"/>
    </location>
</feature>
<evidence type="ECO:0000256" key="1">
    <source>
        <dbReference type="SAM" id="SignalP"/>
    </source>
</evidence>
<evidence type="ECO:0000313" key="3">
    <source>
        <dbReference type="Proteomes" id="UP001140513"/>
    </source>
</evidence>
<dbReference type="Proteomes" id="UP001140513">
    <property type="component" value="Unassembled WGS sequence"/>
</dbReference>
<reference evidence="2" key="1">
    <citation type="submission" date="2022-10" db="EMBL/GenBank/DDBJ databases">
        <title>Tapping the CABI collections for fungal endophytes: first genome assemblies for Collariella, Neodidymelliopsis, Ascochyta clinopodiicola, Didymella pomorum, Didymosphaeria variabile, Neocosmospora piperis and Neocucurbitaria cava.</title>
        <authorList>
            <person name="Hill R."/>
        </authorList>
    </citation>
    <scope>NUCLEOTIDE SEQUENCE</scope>
    <source>
        <strain evidence="2">IMI 356815</strain>
    </source>
</reference>
<evidence type="ECO:0000313" key="2">
    <source>
        <dbReference type="EMBL" id="KAJ4360676.1"/>
    </source>
</evidence>
<dbReference type="GeneID" id="80904773"/>
<sequence length="1073" mass="120936">MALRVLILSVLVALGHSKAIVTNKCRKDVYIWSVPEKADLANNLSISPGKRYEEPWRSGTTVIPGVAIKISTERDGIYTGKGEINFQYDVDSSDANKIWIDLATVRGNDFDTATLNTCRGSFKSSDVPTQQCSSTDDIELVLCGSERTVPSLDTTPVRVISNCIGLLAERDDPLHPRMCSARVVGPKRMPMLSEDEESQWLVERVDTVPLKTVMRLEAAKHAASQDAEAHTAPRARNTGAVKADTVMENSVSSGPMCNLLHEAWPDAQCDEKMAQHNAKLFYQDNCGEKTKYMFPGASCEAIRHQMEQIYPGVVEKRDNHVTMCINKYYPWFEKFWGSRDTVKSVLNNHGDPLFPDRSWTSDEELCQKPNKTVSPVLKDGKHRFKRCVKPFCHKGYRLPGDCSDVEDELEKLSKDAGWEVDWTSEDEVCGDKRAATEKRDVNATPPTKHGHRITCVEPAYKLLRHFPPWGSKRAVKEFLNNGGPYNLFHDVSFTSDEEQCRGLDNPIDLVKPIGNQPCVRPWCDHGSCSELRDALNVVSRQAGKDVSWTTDDSADLGDEHCQYDGSALTRRQIGNATYGIGHRWNDIRKVCITTANEKLGKYWGANETEERVRELFSGVRWTTNLDDCSPQAIAESRAYHRKLIDKKQHKEKKCVVGCQGKACKRVKKELNMLSTDVGQNWSWTDDEKVCTSNVTFGSQGPEVSRCVVGENAIRKLFTYWGDVHDDVMREIYPNIDWTTDEECDLPYDMAARKWLRDHRVKGKRPQRCVNPYCKPFEADCSDVEDQLEEISKNLGHEIDWTTDDDACPKVAPDVFVAYPSEVCMLENCRIHNLSNDECEEAAELAEELSLEFFGTRVSFSVDGPACLGVRANELPHLPLSTKAKRGSHKVCRKELCRRSDHIDYDCKKIEHNLGRFLNKTMQMDVEFTDDHDVCGIVLARTSFEDPTISAYNTSMSLVCSKAYCAPRIPGVDCAVVHRDFGMMFQIEAVPPTVGDATSDHVCRDEPFLRLPVVRDQSRRQKVCVRDLCTLSESKYGKKCDAVVPLIERYYRGAHDVDIAASIDDDVCGKETGH</sequence>
<dbReference type="EMBL" id="JAPEUX010000001">
    <property type="protein sequence ID" value="KAJ4360676.1"/>
    <property type="molecule type" value="Genomic_DNA"/>
</dbReference>
<dbReference type="RefSeq" id="XP_056076878.1">
    <property type="nucleotide sequence ID" value="XM_056210056.1"/>
</dbReference>
<accession>A0A9W8XWM9</accession>
<gene>
    <name evidence="2" type="ORF">N0V89_001243</name>
</gene>
<dbReference type="Pfam" id="PF04681">
    <property type="entry name" value="Bys1"/>
    <property type="match status" value="1"/>
</dbReference>
<feature type="chain" id="PRO_5040903525" evidence="1">
    <location>
        <begin position="18"/>
        <end position="1073"/>
    </location>
</feature>
<dbReference type="AlphaFoldDB" id="A0A9W8XWM9"/>
<proteinExistence type="predicted"/>
<dbReference type="PANTHER" id="PTHR36195:SF4">
    <property type="entry name" value="DOMAIN PROTEIN, PUTATIVE (AFU_ORTHOLOGUE AFUA_5G01990)-RELATED"/>
    <property type="match status" value="1"/>
</dbReference>